<dbReference type="SMART" id="SM00079">
    <property type="entry name" value="PBPe"/>
    <property type="match status" value="1"/>
</dbReference>
<feature type="region of interest" description="Disordered" evidence="11">
    <location>
        <begin position="203"/>
        <end position="247"/>
    </location>
</feature>
<evidence type="ECO:0000313" key="15">
    <source>
        <dbReference type="EMBL" id="KAH7301420.1"/>
    </source>
</evidence>
<feature type="compositionally biased region" description="Low complexity" evidence="11">
    <location>
        <begin position="214"/>
        <end position="225"/>
    </location>
</feature>
<feature type="transmembrane region" description="Helical" evidence="12">
    <location>
        <begin position="174"/>
        <end position="192"/>
    </location>
</feature>
<keyword evidence="7" id="KW-0675">Receptor</keyword>
<dbReference type="GO" id="GO:0016020">
    <property type="term" value="C:membrane"/>
    <property type="evidence" value="ECO:0007669"/>
    <property type="project" value="UniProtKB-SubCell"/>
</dbReference>
<dbReference type="GO" id="GO:0015276">
    <property type="term" value="F:ligand-gated monoatomic ion channel activity"/>
    <property type="evidence" value="ECO:0007669"/>
    <property type="project" value="InterPro"/>
</dbReference>
<evidence type="ECO:0000256" key="5">
    <source>
        <dbReference type="ARBA" id="ARBA00023065"/>
    </source>
</evidence>
<evidence type="ECO:0000256" key="3">
    <source>
        <dbReference type="ARBA" id="ARBA00022692"/>
    </source>
</evidence>
<gene>
    <name evidence="15" type="ORF">KP509_23G025600</name>
</gene>
<keyword evidence="4 12" id="KW-1133">Transmembrane helix</keyword>
<dbReference type="InterPro" id="IPR001320">
    <property type="entry name" value="Iontro_rcpt_C"/>
</dbReference>
<keyword evidence="5" id="KW-0406">Ion transport</keyword>
<dbReference type="PANTHER" id="PTHR18966">
    <property type="entry name" value="IONOTROPIC GLUTAMATE RECEPTOR"/>
    <property type="match status" value="1"/>
</dbReference>
<keyword evidence="6 12" id="KW-0472">Membrane</keyword>
<accession>A0A8T2RYC2</accession>
<keyword evidence="2" id="KW-0813">Transport</keyword>
<evidence type="ECO:0000256" key="8">
    <source>
        <dbReference type="ARBA" id="ARBA00023180"/>
    </source>
</evidence>
<comment type="subcellular location">
    <subcellularLocation>
        <location evidence="1">Membrane</location>
        <topology evidence="1">Multi-pass membrane protein</topology>
    </subcellularLocation>
</comment>
<dbReference type="Pfam" id="PF10613">
    <property type="entry name" value="Lig_chan-Glu_bd"/>
    <property type="match status" value="1"/>
</dbReference>
<feature type="transmembrane region" description="Helical" evidence="12">
    <location>
        <begin position="333"/>
        <end position="357"/>
    </location>
</feature>
<dbReference type="InterPro" id="IPR015683">
    <property type="entry name" value="Ionotropic_Glu_rcpt"/>
</dbReference>
<keyword evidence="3 12" id="KW-0812">Transmembrane</keyword>
<evidence type="ECO:0000259" key="14">
    <source>
        <dbReference type="SMART" id="SM00079"/>
    </source>
</evidence>
<feature type="transmembrane region" description="Helical" evidence="12">
    <location>
        <begin position="519"/>
        <end position="540"/>
    </location>
</feature>
<organism evidence="15 16">
    <name type="scientific">Ceratopteris richardii</name>
    <name type="common">Triangle waterfern</name>
    <dbReference type="NCBI Taxonomy" id="49495"/>
    <lineage>
        <taxon>Eukaryota</taxon>
        <taxon>Viridiplantae</taxon>
        <taxon>Streptophyta</taxon>
        <taxon>Embryophyta</taxon>
        <taxon>Tracheophyta</taxon>
        <taxon>Polypodiopsida</taxon>
        <taxon>Polypodiidae</taxon>
        <taxon>Polypodiales</taxon>
        <taxon>Pteridineae</taxon>
        <taxon>Pteridaceae</taxon>
        <taxon>Parkerioideae</taxon>
        <taxon>Ceratopteris</taxon>
    </lineage>
</organism>
<keyword evidence="13" id="KW-0732">Signal</keyword>
<keyword evidence="10" id="KW-0407">Ion channel</keyword>
<evidence type="ECO:0000256" key="1">
    <source>
        <dbReference type="ARBA" id="ARBA00004141"/>
    </source>
</evidence>
<dbReference type="OrthoDB" id="5984008at2759"/>
<evidence type="ECO:0000313" key="16">
    <source>
        <dbReference type="Proteomes" id="UP000825935"/>
    </source>
</evidence>
<dbReference type="InterPro" id="IPR019594">
    <property type="entry name" value="Glu/Gly-bd"/>
</dbReference>
<feature type="domain" description="Ionotropic glutamate receptor C-terminal" evidence="14">
    <location>
        <begin position="49"/>
        <end position="498"/>
    </location>
</feature>
<keyword evidence="9" id="KW-1071">Ligand-gated ion channel</keyword>
<reference evidence="15 16" key="1">
    <citation type="submission" date="2021-08" db="EMBL/GenBank/DDBJ databases">
        <title>WGS assembly of Ceratopteris richardii.</title>
        <authorList>
            <person name="Marchant D.B."/>
            <person name="Chen G."/>
            <person name="Jenkins J."/>
            <person name="Shu S."/>
            <person name="Leebens-Mack J."/>
            <person name="Grimwood J."/>
            <person name="Schmutz J."/>
            <person name="Soltis P."/>
            <person name="Soltis D."/>
            <person name="Chen Z.-H."/>
        </authorList>
    </citation>
    <scope>NUCLEOTIDE SEQUENCE [LARGE SCALE GENOMIC DNA]</scope>
    <source>
        <strain evidence="15">Whitten #5841</strain>
        <tissue evidence="15">Leaf</tissue>
    </source>
</reference>
<keyword evidence="16" id="KW-1185">Reference proteome</keyword>
<dbReference type="EMBL" id="CM035428">
    <property type="protein sequence ID" value="KAH7301420.1"/>
    <property type="molecule type" value="Genomic_DNA"/>
</dbReference>
<evidence type="ECO:0000256" key="10">
    <source>
        <dbReference type="ARBA" id="ARBA00023303"/>
    </source>
</evidence>
<evidence type="ECO:0000256" key="2">
    <source>
        <dbReference type="ARBA" id="ARBA00022448"/>
    </source>
</evidence>
<evidence type="ECO:0000256" key="9">
    <source>
        <dbReference type="ARBA" id="ARBA00023286"/>
    </source>
</evidence>
<evidence type="ECO:0000256" key="13">
    <source>
        <dbReference type="SAM" id="SignalP"/>
    </source>
</evidence>
<dbReference type="Proteomes" id="UP000825935">
    <property type="component" value="Chromosome 23"/>
</dbReference>
<sequence>MNKVLVSLVFCACCSIICSNGNKQELDMAARCMNILMSTEVQPERGNDTLRVVVPWKTGYPEFVKFDPKTCMIDGFSVQVFLQALRHMERNRSSLRYQFVVHGTGDETPPFDEMLDMLVNEEVDIVVADLTITRDRADRVAFTFPYLPSSLVMVTPFSYGSAGTIWDFAKPFSLSLWGVLLVCFLVTGFVLYKLEDQNPDFSITSKKSNRDNSSHGSGSSKGSQSILQYSPRDGVQQGDPHIPASHDVSINTTDELSPVMLPGYNPHQIVAPTNYSNVVSLNDASSIQPLGASMYDQASHARRFTRFTNAYWFTSMCIFQTQHESVRTHPGRIVTVSWLFLMLIFNSSYIASLASLLSSKKSYPTIQSFETLIRDTRIPIGYQSGSFMRTYMQKIQISGNQILNFSSANDVAQALRKGPDRPGGVGAMIDELPYMQILLQSQCDLTIASTSADHLPTFGGLGFALRKGDPLTDEISKMILELREDGTLKVLENGWNIGDGNKNKCNQNDETPALGLRSFGGLFSILAAVYLICFALPALTKIIKSRATGRIHICQGVPCLSQNAVLRTSSNKVYDEHEANNAVKSSSEPSFPMRGNLAQTEECLC</sequence>
<name>A0A8T2RYC2_CERRI</name>
<protein>
    <recommendedName>
        <fullName evidence="14">Ionotropic glutamate receptor C-terminal domain-containing protein</fullName>
    </recommendedName>
</protein>
<evidence type="ECO:0000256" key="7">
    <source>
        <dbReference type="ARBA" id="ARBA00023170"/>
    </source>
</evidence>
<dbReference type="Gene3D" id="3.40.190.10">
    <property type="entry name" value="Periplasmic binding protein-like II"/>
    <property type="match status" value="2"/>
</dbReference>
<dbReference type="AlphaFoldDB" id="A0A8T2RYC2"/>
<proteinExistence type="predicted"/>
<feature type="signal peptide" evidence="13">
    <location>
        <begin position="1"/>
        <end position="21"/>
    </location>
</feature>
<dbReference type="SUPFAM" id="SSF53850">
    <property type="entry name" value="Periplasmic binding protein-like II"/>
    <property type="match status" value="1"/>
</dbReference>
<feature type="chain" id="PRO_5035899018" description="Ionotropic glutamate receptor C-terminal domain-containing protein" evidence="13">
    <location>
        <begin position="22"/>
        <end position="605"/>
    </location>
</feature>
<evidence type="ECO:0000256" key="6">
    <source>
        <dbReference type="ARBA" id="ARBA00023136"/>
    </source>
</evidence>
<dbReference type="Gene3D" id="1.10.287.70">
    <property type="match status" value="1"/>
</dbReference>
<evidence type="ECO:0000256" key="4">
    <source>
        <dbReference type="ARBA" id="ARBA00022989"/>
    </source>
</evidence>
<dbReference type="Pfam" id="PF00060">
    <property type="entry name" value="Lig_chan"/>
    <property type="match status" value="1"/>
</dbReference>
<comment type="caution">
    <text evidence="15">The sequence shown here is derived from an EMBL/GenBank/DDBJ whole genome shotgun (WGS) entry which is preliminary data.</text>
</comment>
<keyword evidence="8" id="KW-0325">Glycoprotein</keyword>
<evidence type="ECO:0000256" key="11">
    <source>
        <dbReference type="SAM" id="MobiDB-lite"/>
    </source>
</evidence>
<evidence type="ECO:0000256" key="12">
    <source>
        <dbReference type="SAM" id="Phobius"/>
    </source>
</evidence>